<dbReference type="Pfam" id="PF03705">
    <property type="entry name" value="CheR_N"/>
    <property type="match status" value="1"/>
</dbReference>
<dbReference type="Gene3D" id="3.40.50.2300">
    <property type="match status" value="1"/>
</dbReference>
<evidence type="ECO:0000256" key="7">
    <source>
        <dbReference type="ARBA" id="ARBA00023136"/>
    </source>
</evidence>
<dbReference type="InterPro" id="IPR022641">
    <property type="entry name" value="CheR_N"/>
</dbReference>
<dbReference type="PROSITE" id="PS50122">
    <property type="entry name" value="CHEB"/>
    <property type="match status" value="1"/>
</dbReference>
<dbReference type="SUPFAM" id="SSF47757">
    <property type="entry name" value="Chemotaxis receptor methyltransferase CheR, N-terminal domain"/>
    <property type="match status" value="1"/>
</dbReference>
<dbReference type="Gene3D" id="3.30.565.10">
    <property type="entry name" value="Histidine kinase-like ATPase, C-terminal domain"/>
    <property type="match status" value="1"/>
</dbReference>
<keyword evidence="7" id="KW-0472">Membrane</keyword>
<dbReference type="InterPro" id="IPR000700">
    <property type="entry name" value="PAS-assoc_C"/>
</dbReference>
<feature type="domain" description="PAC" evidence="15">
    <location>
        <begin position="980"/>
        <end position="1032"/>
    </location>
</feature>
<dbReference type="SMART" id="SM00091">
    <property type="entry name" value="PAS"/>
    <property type="match status" value="3"/>
</dbReference>
<keyword evidence="8" id="KW-0145">Chemotaxis</keyword>
<sequence>MTTAGSENLDRGIYAQPEICRLGLKSNAAPLDLLTTNDQLRSKYWNFMAPAESAGESDAGRNSGKSRQPLSVIGIGASSGGLEALKKFFSALSQPQGMAFVVVQHLMPDHDSLLPEILSKHTDLKVLSVEQGQVIESGYVYVAPPGQDVAIQSGEFQVTPSAESRGWRHPIDYFLRSLARDQRQDAVSIIMSGNGSDGTLGIREIKECGGMVMVQHPHEAGHDSMPLNAMETGQADYVQPVAQLARSLESYVDHNSLFDDSTLDPAQFLAELEEIQHILHFHAEYDFRNYKHTTLLRRVQRRMGLSGVSDIREYVHRLKDRPEEVEALAQDLLICVTQFMRNPEVWEKLSDLVFPKLIENRSSNDPIRIWIPGCATGEEAYTMAMMLSDAIAEKRDVRIQIFATDISNHALRTARAGIYPETIAADIKPEWARKYFTREADVYRVSKSVREMVVFAAHDLKGDPSFFRLDLISCRNLLIYLEPEAQANILRKFHFALNSEGFLLLGNSETAGRVDQGFEPVDAHCRIFQRAAESGSNGFILPAPQTPKRVAPRRPSFRRPQPPSLRELAAEMFWKSTGSVVLVLNDKLQPIFVGGSGDRFLKIPEGEQRYTVYELVRPGLHLKLRAAIGRLESEQEVSFDRAKLNQSDGSTMDVKGYVRKMTDPESQQRLIFIRLQEDESVKSPGLTSSPSSDLASLATTDSHEELVKTLERELMETREELSHTIEQLEQANEELRASHEEAMSVNEELQSGTEELEASREELQSLNEELTTLNVQLEDKLAELESTNNDLDNLISSTRIAVVFLDTEFRVRNFTPEAIDLFSLIRTDIGRPISDLAHKVTDGSFMDDAREVLKSLTLVEREVEAEEGKVFVRRLLPYRTHDNRIEGVVATFQDITQLKETQELLHLQRTQLSLVADAMPVLLAYVDKDHRYQFANASYEKWFGISLDEVIGKPVWEVVGEKAFEVARSKIETVLSGERVAWDSELPFRHGPARFVHVEYIPHFDVHGAVVGYYALIQDISKRYEAEKLLHESEARFRDLADNFAQLAWTCDKLCEVTWYNRRWYEFTGQTFDDAKQVGWANVHHPDHIERVHAKLAECAEKECVWEDTFPLRRHDGVYRWFLSRAVPIRDKDGRVIRWFGTNTDITEQMELEQALKEADRRKDEFLAMLAHELRNPLAPIRSGIDLLMMDPRSPQEPLEVMEEQVRHLVRLVDDLLDVSRITRGKVELRKENVQLQKVIKKALVAIEPYGEQKGITFSSDILQEPVWLKADPVRLAQIFENLLINGVKYTESGGHITVSAVRNGSKVQVSFRDNGIGIDQELMPRVFELFTQSSRSFDREPGGLGIGLTIVKSLVELHRGTVEVKSEGTGQGSEFIVQLPILKKAPDEVTEVKTYQDAGIQKILIVDDNKSARHLLSRLLAALANHEIESAASGREALDMIGELNPSVVMLDIGLPEMDGYEVARRIRGVDPENRILLVAVTGYGQNEDRILSEAAGFDVHLVKPVGIDDLRTLMTHSKLQKEE</sequence>
<keyword evidence="6" id="KW-0902">Two-component regulatory system</keyword>
<dbReference type="InterPro" id="IPR003661">
    <property type="entry name" value="HisK_dim/P_dom"/>
</dbReference>
<dbReference type="Gene3D" id="3.30.450.20">
    <property type="entry name" value="PAS domain"/>
    <property type="match status" value="3"/>
</dbReference>
<evidence type="ECO:0000256" key="4">
    <source>
        <dbReference type="ARBA" id="ARBA00022679"/>
    </source>
</evidence>
<feature type="compositionally biased region" description="Polar residues" evidence="11">
    <location>
        <begin position="685"/>
        <end position="700"/>
    </location>
</feature>
<dbReference type="Gene3D" id="1.10.287.130">
    <property type="match status" value="1"/>
</dbReference>
<dbReference type="SMART" id="SM00387">
    <property type="entry name" value="HATPase_c"/>
    <property type="match status" value="1"/>
</dbReference>
<dbReference type="PROSITE" id="PS50113">
    <property type="entry name" value="PAC"/>
    <property type="match status" value="3"/>
</dbReference>
<dbReference type="InterPro" id="IPR000014">
    <property type="entry name" value="PAS"/>
</dbReference>
<dbReference type="Pfam" id="PF13596">
    <property type="entry name" value="PAS_10"/>
    <property type="match status" value="1"/>
</dbReference>
<organism evidence="18 19">
    <name type="scientific">Bremerella volcania</name>
    <dbReference type="NCBI Taxonomy" id="2527984"/>
    <lineage>
        <taxon>Bacteria</taxon>
        <taxon>Pseudomonadati</taxon>
        <taxon>Planctomycetota</taxon>
        <taxon>Planctomycetia</taxon>
        <taxon>Pirellulales</taxon>
        <taxon>Pirellulaceae</taxon>
        <taxon>Bremerella</taxon>
    </lineage>
</organism>
<dbReference type="Pfam" id="PF02518">
    <property type="entry name" value="HATPase_c"/>
    <property type="match status" value="1"/>
</dbReference>
<dbReference type="SUPFAM" id="SSF47384">
    <property type="entry name" value="Homodimeric domain of signal transducing histidine kinase"/>
    <property type="match status" value="1"/>
</dbReference>
<dbReference type="SUPFAM" id="SSF55785">
    <property type="entry name" value="PYP-like sensor domain (PAS domain)"/>
    <property type="match status" value="3"/>
</dbReference>
<evidence type="ECO:0000259" key="16">
    <source>
        <dbReference type="PROSITE" id="PS50122"/>
    </source>
</evidence>
<name>A0A518CBY4_9BACT</name>
<dbReference type="FunFam" id="3.30.450.20:FF:000099">
    <property type="entry name" value="Sensory box sensor histidine kinase"/>
    <property type="match status" value="1"/>
</dbReference>
<gene>
    <name evidence="18" type="primary">bvgS</name>
    <name evidence="18" type="ORF">Pan97_37930</name>
</gene>
<dbReference type="Pfam" id="PF01739">
    <property type="entry name" value="CheR"/>
    <property type="match status" value="1"/>
</dbReference>
<dbReference type="SMART" id="SM00388">
    <property type="entry name" value="HisKA"/>
    <property type="match status" value="1"/>
</dbReference>
<dbReference type="CDD" id="cd16434">
    <property type="entry name" value="CheB-CheR_fusion"/>
    <property type="match status" value="1"/>
</dbReference>
<dbReference type="PROSITE" id="PS50109">
    <property type="entry name" value="HIS_KIN"/>
    <property type="match status" value="1"/>
</dbReference>
<dbReference type="GO" id="GO:0008757">
    <property type="term" value="F:S-adenosylmethionine-dependent methyltransferase activity"/>
    <property type="evidence" value="ECO:0007669"/>
    <property type="project" value="InterPro"/>
</dbReference>
<feature type="domain" description="PAC" evidence="15">
    <location>
        <begin position="1106"/>
        <end position="1158"/>
    </location>
</feature>
<dbReference type="InterPro" id="IPR001610">
    <property type="entry name" value="PAC"/>
</dbReference>
<dbReference type="InterPro" id="IPR013656">
    <property type="entry name" value="PAS_4"/>
</dbReference>
<dbReference type="PANTHER" id="PTHR24422">
    <property type="entry name" value="CHEMOTAXIS PROTEIN METHYLTRANSFERASE"/>
    <property type="match status" value="1"/>
</dbReference>
<dbReference type="GO" id="GO:0006935">
    <property type="term" value="P:chemotaxis"/>
    <property type="evidence" value="ECO:0007669"/>
    <property type="project" value="UniProtKB-UniRule"/>
</dbReference>
<dbReference type="FunFam" id="3.30.565.10:FF:000006">
    <property type="entry name" value="Sensor histidine kinase WalK"/>
    <property type="match status" value="1"/>
</dbReference>
<dbReference type="SUPFAM" id="SSF55874">
    <property type="entry name" value="ATPase domain of HSP90 chaperone/DNA topoisomerase II/histidine kinase"/>
    <property type="match status" value="1"/>
</dbReference>
<dbReference type="Gene3D" id="3.40.50.180">
    <property type="entry name" value="Methylesterase CheB, C-terminal domain"/>
    <property type="match status" value="1"/>
</dbReference>
<evidence type="ECO:0000256" key="1">
    <source>
        <dbReference type="ARBA" id="ARBA00000085"/>
    </source>
</evidence>
<feature type="domain" description="CheB-type methylesterase" evidence="16">
    <location>
        <begin position="69"/>
        <end position="255"/>
    </location>
</feature>
<dbReference type="SUPFAM" id="SSF52172">
    <property type="entry name" value="CheY-like"/>
    <property type="match status" value="1"/>
</dbReference>
<dbReference type="InterPro" id="IPR013655">
    <property type="entry name" value="PAS_fold_3"/>
</dbReference>
<evidence type="ECO:0000256" key="5">
    <source>
        <dbReference type="ARBA" id="ARBA00022777"/>
    </source>
</evidence>
<dbReference type="EMBL" id="CP036289">
    <property type="protein sequence ID" value="QDU76736.1"/>
    <property type="molecule type" value="Genomic_DNA"/>
</dbReference>
<keyword evidence="19" id="KW-1185">Reference proteome</keyword>
<dbReference type="OrthoDB" id="288469at2"/>
<dbReference type="InterPro" id="IPR003594">
    <property type="entry name" value="HATPase_dom"/>
</dbReference>
<dbReference type="Pfam" id="PF00512">
    <property type="entry name" value="HisKA"/>
    <property type="match status" value="1"/>
</dbReference>
<dbReference type="PROSITE" id="PS50123">
    <property type="entry name" value="CHER"/>
    <property type="match status" value="1"/>
</dbReference>
<dbReference type="InterPro" id="IPR011006">
    <property type="entry name" value="CheY-like_superfamily"/>
</dbReference>
<dbReference type="FunFam" id="1.10.287.130:FF:000001">
    <property type="entry name" value="Two-component sensor histidine kinase"/>
    <property type="match status" value="1"/>
</dbReference>
<evidence type="ECO:0000259" key="14">
    <source>
        <dbReference type="PROSITE" id="PS50112"/>
    </source>
</evidence>
<dbReference type="GO" id="GO:0000155">
    <property type="term" value="F:phosphorelay sensor kinase activity"/>
    <property type="evidence" value="ECO:0007669"/>
    <property type="project" value="InterPro"/>
</dbReference>
<evidence type="ECO:0000256" key="10">
    <source>
        <dbReference type="SAM" id="Coils"/>
    </source>
</evidence>
<reference evidence="19" key="1">
    <citation type="submission" date="2019-02" db="EMBL/GenBank/DDBJ databases">
        <title>Deep-cultivation of Planctomycetes and their phenomic and genomic characterization uncovers novel biology.</title>
        <authorList>
            <person name="Wiegand S."/>
            <person name="Jogler M."/>
            <person name="Boedeker C."/>
            <person name="Pinto D."/>
            <person name="Vollmers J."/>
            <person name="Rivas-Marin E."/>
            <person name="Kohn T."/>
            <person name="Peeters S.H."/>
            <person name="Heuer A."/>
            <person name="Rast P."/>
            <person name="Oberbeckmann S."/>
            <person name="Bunk B."/>
            <person name="Jeske O."/>
            <person name="Meyerdierks A."/>
            <person name="Storesund J.E."/>
            <person name="Kallscheuer N."/>
            <person name="Luecker S."/>
            <person name="Lage O.M."/>
            <person name="Pohl T."/>
            <person name="Merkel B.J."/>
            <person name="Hornburger P."/>
            <person name="Mueller R.-W."/>
            <person name="Bruemmer F."/>
            <person name="Labrenz M."/>
            <person name="Spormann A.M."/>
            <person name="Op den Camp H."/>
            <person name="Overmann J."/>
            <person name="Amann R."/>
            <person name="Jetten M.S.M."/>
            <person name="Mascher T."/>
            <person name="Medema M.H."/>
            <person name="Devos D.P."/>
            <person name="Kaster A.-K."/>
            <person name="Ovreas L."/>
            <person name="Rohde M."/>
            <person name="Galperin M.Y."/>
            <person name="Jogler C."/>
        </authorList>
    </citation>
    <scope>NUCLEOTIDE SEQUENCE [LARGE SCALE GENOMIC DNA]</scope>
    <source>
        <strain evidence="19">Pan97</strain>
    </source>
</reference>
<accession>A0A518CBY4</accession>
<dbReference type="InterPro" id="IPR050903">
    <property type="entry name" value="Bact_Chemotaxis_MeTrfase"/>
</dbReference>
<dbReference type="GO" id="GO:0005737">
    <property type="term" value="C:cytoplasm"/>
    <property type="evidence" value="ECO:0007669"/>
    <property type="project" value="InterPro"/>
</dbReference>
<dbReference type="SMART" id="SM00086">
    <property type="entry name" value="PAC"/>
    <property type="match status" value="2"/>
</dbReference>
<dbReference type="InterPro" id="IPR036097">
    <property type="entry name" value="HisK_dim/P_sf"/>
</dbReference>
<keyword evidence="3 9" id="KW-0597">Phosphoprotein</keyword>
<dbReference type="SUPFAM" id="SSF52738">
    <property type="entry name" value="Methylesterase CheB, C-terminal domain"/>
    <property type="match status" value="1"/>
</dbReference>
<keyword evidence="8" id="KW-0378">Hydrolase</keyword>
<dbReference type="InterPro" id="IPR035909">
    <property type="entry name" value="CheB_C"/>
</dbReference>
<evidence type="ECO:0000256" key="2">
    <source>
        <dbReference type="ARBA" id="ARBA00012438"/>
    </source>
</evidence>
<dbReference type="KEGG" id="bvo:Pan97_37930"/>
<dbReference type="CDD" id="cd00130">
    <property type="entry name" value="PAS"/>
    <property type="match status" value="2"/>
</dbReference>
<feature type="modified residue" description="4-aspartylphosphate" evidence="9">
    <location>
        <position position="1453"/>
    </location>
</feature>
<feature type="domain" description="PAS" evidence="14">
    <location>
        <begin position="908"/>
        <end position="978"/>
    </location>
</feature>
<dbReference type="PRINTS" id="PR00996">
    <property type="entry name" value="CHERMTFRASE"/>
</dbReference>
<feature type="region of interest" description="Disordered" evidence="11">
    <location>
        <begin position="542"/>
        <end position="562"/>
    </location>
</feature>
<dbReference type="SUPFAM" id="SSF53335">
    <property type="entry name" value="S-adenosyl-L-methionine-dependent methyltransferases"/>
    <property type="match status" value="1"/>
</dbReference>
<evidence type="ECO:0000259" key="12">
    <source>
        <dbReference type="PROSITE" id="PS50109"/>
    </source>
</evidence>
<evidence type="ECO:0000256" key="8">
    <source>
        <dbReference type="PROSITE-ProRule" id="PRU00050"/>
    </source>
</evidence>
<keyword evidence="10" id="KW-0175">Coiled coil</keyword>
<dbReference type="InterPro" id="IPR029063">
    <property type="entry name" value="SAM-dependent_MTases_sf"/>
</dbReference>
<dbReference type="CDD" id="cd00082">
    <property type="entry name" value="HisKA"/>
    <property type="match status" value="1"/>
</dbReference>
<keyword evidence="5" id="KW-0418">Kinase</keyword>
<dbReference type="InterPro" id="IPR036890">
    <property type="entry name" value="HATPase_C_sf"/>
</dbReference>
<evidence type="ECO:0000259" key="17">
    <source>
        <dbReference type="PROSITE" id="PS50123"/>
    </source>
</evidence>
<dbReference type="Pfam" id="PF08447">
    <property type="entry name" value="PAS_3"/>
    <property type="match status" value="1"/>
</dbReference>
<dbReference type="GO" id="GO:0008984">
    <property type="term" value="F:protein-glutamate methylesterase activity"/>
    <property type="evidence" value="ECO:0007669"/>
    <property type="project" value="InterPro"/>
</dbReference>
<proteinExistence type="predicted"/>
<dbReference type="InterPro" id="IPR005467">
    <property type="entry name" value="His_kinase_dom"/>
</dbReference>
<dbReference type="EC" id="2.7.13.3" evidence="2"/>
<dbReference type="Pfam" id="PF00072">
    <property type="entry name" value="Response_reg"/>
    <property type="match status" value="1"/>
</dbReference>
<dbReference type="Gene3D" id="3.40.50.150">
    <property type="entry name" value="Vaccinia Virus protein VP39"/>
    <property type="match status" value="1"/>
</dbReference>
<dbReference type="InterPro" id="IPR035965">
    <property type="entry name" value="PAS-like_dom_sf"/>
</dbReference>
<dbReference type="InterPro" id="IPR022642">
    <property type="entry name" value="CheR_C"/>
</dbReference>
<feature type="domain" description="Histidine kinase" evidence="12">
    <location>
        <begin position="1169"/>
        <end position="1384"/>
    </location>
</feature>
<evidence type="ECO:0000256" key="11">
    <source>
        <dbReference type="SAM" id="MobiDB-lite"/>
    </source>
</evidence>
<dbReference type="Pfam" id="PF01339">
    <property type="entry name" value="CheB_methylest"/>
    <property type="match status" value="1"/>
</dbReference>
<evidence type="ECO:0000259" key="15">
    <source>
        <dbReference type="PROSITE" id="PS50113"/>
    </source>
</evidence>
<dbReference type="NCBIfam" id="TIGR00229">
    <property type="entry name" value="sensory_box"/>
    <property type="match status" value="2"/>
</dbReference>
<dbReference type="InterPro" id="IPR000780">
    <property type="entry name" value="CheR_MeTrfase"/>
</dbReference>
<keyword evidence="4 18" id="KW-0808">Transferase</keyword>
<protein>
    <recommendedName>
        <fullName evidence="2">histidine kinase</fullName>
        <ecNumber evidence="2">2.7.13.3</ecNumber>
    </recommendedName>
</protein>
<dbReference type="GO" id="GO:0000156">
    <property type="term" value="F:phosphorelay response regulator activity"/>
    <property type="evidence" value="ECO:0007669"/>
    <property type="project" value="InterPro"/>
</dbReference>
<feature type="domain" description="PAC" evidence="15">
    <location>
        <begin position="857"/>
        <end position="907"/>
    </location>
</feature>
<evidence type="ECO:0000256" key="3">
    <source>
        <dbReference type="ARBA" id="ARBA00022553"/>
    </source>
</evidence>
<feature type="active site" evidence="8">
    <location>
        <position position="197"/>
    </location>
</feature>
<evidence type="ECO:0000256" key="9">
    <source>
        <dbReference type="PROSITE-ProRule" id="PRU00169"/>
    </source>
</evidence>
<dbReference type="SMART" id="SM00448">
    <property type="entry name" value="REC"/>
    <property type="match status" value="1"/>
</dbReference>
<feature type="domain" description="Response regulatory" evidence="13">
    <location>
        <begin position="1403"/>
        <end position="1520"/>
    </location>
</feature>
<dbReference type="SMART" id="SM00138">
    <property type="entry name" value="MeTrc"/>
    <property type="match status" value="1"/>
</dbReference>
<evidence type="ECO:0000313" key="19">
    <source>
        <dbReference type="Proteomes" id="UP000318626"/>
    </source>
</evidence>
<dbReference type="CDD" id="cd00075">
    <property type="entry name" value="HATPase"/>
    <property type="match status" value="1"/>
</dbReference>
<evidence type="ECO:0000259" key="13">
    <source>
        <dbReference type="PROSITE" id="PS50110"/>
    </source>
</evidence>
<comment type="catalytic activity">
    <reaction evidence="1">
        <text>ATP + protein L-histidine = ADP + protein N-phospho-L-histidine.</text>
        <dbReference type="EC" id="2.7.13.3"/>
    </reaction>
</comment>
<dbReference type="PROSITE" id="PS50110">
    <property type="entry name" value="RESPONSE_REGULATORY"/>
    <property type="match status" value="1"/>
</dbReference>
<feature type="region of interest" description="Disordered" evidence="11">
    <location>
        <begin position="681"/>
        <end position="700"/>
    </location>
</feature>
<dbReference type="InterPro" id="IPR000673">
    <property type="entry name" value="Sig_transdc_resp-reg_Me-estase"/>
</dbReference>
<evidence type="ECO:0000313" key="18">
    <source>
        <dbReference type="EMBL" id="QDU76736.1"/>
    </source>
</evidence>
<evidence type="ECO:0000256" key="6">
    <source>
        <dbReference type="ARBA" id="ARBA00023012"/>
    </source>
</evidence>
<feature type="coiled-coil region" evidence="10">
    <location>
        <begin position="700"/>
        <end position="797"/>
    </location>
</feature>
<dbReference type="InterPro" id="IPR001789">
    <property type="entry name" value="Sig_transdc_resp-reg_receiver"/>
</dbReference>
<dbReference type="PROSITE" id="PS50112">
    <property type="entry name" value="PAS"/>
    <property type="match status" value="1"/>
</dbReference>
<dbReference type="Proteomes" id="UP000318626">
    <property type="component" value="Chromosome"/>
</dbReference>
<feature type="active site" evidence="8">
    <location>
        <position position="105"/>
    </location>
</feature>
<feature type="active site" evidence="8">
    <location>
        <position position="78"/>
    </location>
</feature>
<feature type="domain" description="CheR-type methyltransferase" evidence="17">
    <location>
        <begin position="270"/>
        <end position="510"/>
    </location>
</feature>
<dbReference type="Pfam" id="PF08448">
    <property type="entry name" value="PAS_4"/>
    <property type="match status" value="1"/>
</dbReference>